<dbReference type="InterPro" id="IPR011335">
    <property type="entry name" value="Restrct_endonuc-II-like"/>
</dbReference>
<dbReference type="Pfam" id="PF12644">
    <property type="entry name" value="DUF3782"/>
    <property type="match status" value="1"/>
</dbReference>
<dbReference type="InterPro" id="IPR024271">
    <property type="entry name" value="DUF3782"/>
</dbReference>
<organism evidence="2 3">
    <name type="scientific">Zestosphaera tikiterensis</name>
    <dbReference type="NCBI Taxonomy" id="1973259"/>
    <lineage>
        <taxon>Archaea</taxon>
        <taxon>Thermoproteota</taxon>
        <taxon>Thermoprotei</taxon>
        <taxon>Desulfurococcales</taxon>
        <taxon>Desulfurococcaceae</taxon>
        <taxon>Zestosphaera</taxon>
    </lineage>
</organism>
<name>A0A2R7Y443_9CREN</name>
<dbReference type="Proteomes" id="UP000244093">
    <property type="component" value="Unassembled WGS sequence"/>
</dbReference>
<gene>
    <name evidence="2" type="ORF">B7O98_06400</name>
</gene>
<proteinExistence type="predicted"/>
<protein>
    <recommendedName>
        <fullName evidence="4">Microtubule-binding protein</fullName>
    </recommendedName>
</protein>
<dbReference type="Gene3D" id="1.20.5.170">
    <property type="match status" value="1"/>
</dbReference>
<comment type="caution">
    <text evidence="2">The sequence shown here is derived from an EMBL/GenBank/DDBJ whole genome shotgun (WGS) entry which is preliminary data.</text>
</comment>
<evidence type="ECO:0000313" key="2">
    <source>
        <dbReference type="EMBL" id="PUA32288.1"/>
    </source>
</evidence>
<dbReference type="AlphaFoldDB" id="A0A2R7Y443"/>
<accession>A0A2R7Y443</accession>
<dbReference type="Gene3D" id="1.20.1270.70">
    <property type="entry name" value="Designed single chain three-helix bundle"/>
    <property type="match status" value="1"/>
</dbReference>
<dbReference type="PANTHER" id="PTHR38753:SF1">
    <property type="entry name" value="SLR1441 PROTEIN"/>
    <property type="match status" value="1"/>
</dbReference>
<keyword evidence="1" id="KW-0175">Coiled coil</keyword>
<evidence type="ECO:0000313" key="3">
    <source>
        <dbReference type="Proteomes" id="UP000244093"/>
    </source>
</evidence>
<evidence type="ECO:0000256" key="1">
    <source>
        <dbReference type="SAM" id="Coils"/>
    </source>
</evidence>
<sequence length="251" mass="29044">MGVQALSKEEKERILKAVEEDREFRLALAGAIGFKELLERFARLEERQQKLEERFSELAERQQKLEERFAELENRFAELEKQFAELEERFAKLEERFAKLEERVVKLEERVVKLEAGVAELKIALGSFGRRLGRDLEETVLNIYRDQASKLGIDPEKVSRFTYRDREGLLGVKGAVYEFNVVIQEDGIVVLEVKSLVELDDVEWFYEKVVKAEKILGRVKRRVVVAVNIAKDAVERAKELGVDVIYGAVVE</sequence>
<evidence type="ECO:0008006" key="4">
    <source>
        <dbReference type="Google" id="ProtNLM"/>
    </source>
</evidence>
<dbReference type="PANTHER" id="PTHR38753">
    <property type="entry name" value="SLR1441 PROTEIN"/>
    <property type="match status" value="1"/>
</dbReference>
<dbReference type="EMBL" id="NBVN01000004">
    <property type="protein sequence ID" value="PUA32288.1"/>
    <property type="molecule type" value="Genomic_DNA"/>
</dbReference>
<dbReference type="SUPFAM" id="SSF52980">
    <property type="entry name" value="Restriction endonuclease-like"/>
    <property type="match status" value="1"/>
</dbReference>
<reference evidence="2 3" key="1">
    <citation type="journal article" date="2018" name="Syst. Appl. Microbiol.">
        <title>A new symbiotic nanoarchaeote (Candidatus Nanoclepta minutus) and its host (Zestosphaera tikiterensis gen. nov., sp. nov.) from a New Zealand hot spring.</title>
        <authorList>
            <person name="St John E."/>
            <person name="Liu Y."/>
            <person name="Podar M."/>
            <person name="Stott M.B."/>
            <person name="Meneghin J."/>
            <person name="Chen Z."/>
            <person name="Lagutin K."/>
            <person name="Mitchell K."/>
            <person name="Reysenbach A.L."/>
        </authorList>
    </citation>
    <scope>NUCLEOTIDE SEQUENCE [LARGE SCALE GENOMIC DNA]</scope>
    <source>
        <strain evidence="2">NZ3</strain>
    </source>
</reference>
<feature type="coiled-coil region" evidence="1">
    <location>
        <begin position="34"/>
        <end position="124"/>
    </location>
</feature>